<dbReference type="Proteomes" id="UP000789901">
    <property type="component" value="Unassembled WGS sequence"/>
</dbReference>
<comment type="caution">
    <text evidence="1">The sequence shown here is derived from an EMBL/GenBank/DDBJ whole genome shotgun (WGS) entry which is preliminary data.</text>
</comment>
<keyword evidence="2" id="KW-1185">Reference proteome</keyword>
<sequence length="149" mass="17858">YNFQNLSNFFFEQSFIKFPATQSNNQTWAKPTLDFSIFDKDNKHKATFQNTTPTNLFHKLSNDTKKEFMKLNNTETKNKHKAYYFYRYFKAYLTAVAKNDEFIHLNKYQAIQKLISTSINTYYLAHAIIYYFIMKQEKFNILKSSNTTN</sequence>
<protein>
    <submittedName>
        <fullName evidence="1">40719_t:CDS:1</fullName>
    </submittedName>
</protein>
<evidence type="ECO:0000313" key="1">
    <source>
        <dbReference type="EMBL" id="CAG8846608.1"/>
    </source>
</evidence>
<proteinExistence type="predicted"/>
<organism evidence="1 2">
    <name type="scientific">Gigaspora margarita</name>
    <dbReference type="NCBI Taxonomy" id="4874"/>
    <lineage>
        <taxon>Eukaryota</taxon>
        <taxon>Fungi</taxon>
        <taxon>Fungi incertae sedis</taxon>
        <taxon>Mucoromycota</taxon>
        <taxon>Glomeromycotina</taxon>
        <taxon>Glomeromycetes</taxon>
        <taxon>Diversisporales</taxon>
        <taxon>Gigasporaceae</taxon>
        <taxon>Gigaspora</taxon>
    </lineage>
</organism>
<reference evidence="1 2" key="1">
    <citation type="submission" date="2021-06" db="EMBL/GenBank/DDBJ databases">
        <authorList>
            <person name="Kallberg Y."/>
            <person name="Tangrot J."/>
            <person name="Rosling A."/>
        </authorList>
    </citation>
    <scope>NUCLEOTIDE SEQUENCE [LARGE SCALE GENOMIC DNA]</scope>
    <source>
        <strain evidence="1 2">120-4 pot B 10/14</strain>
    </source>
</reference>
<dbReference type="EMBL" id="CAJVQB010084219">
    <property type="protein sequence ID" value="CAG8846608.1"/>
    <property type="molecule type" value="Genomic_DNA"/>
</dbReference>
<accession>A0ABN7X373</accession>
<feature type="non-terminal residue" evidence="1">
    <location>
        <position position="1"/>
    </location>
</feature>
<name>A0ABN7X373_GIGMA</name>
<evidence type="ECO:0000313" key="2">
    <source>
        <dbReference type="Proteomes" id="UP000789901"/>
    </source>
</evidence>
<gene>
    <name evidence="1" type="ORF">GMARGA_LOCUS38246</name>
</gene>